<keyword evidence="2" id="KW-1185">Reference proteome</keyword>
<dbReference type="Pfam" id="PF20126">
    <property type="entry name" value="TumE"/>
    <property type="match status" value="1"/>
</dbReference>
<protein>
    <submittedName>
        <fullName evidence="1">Uncharacterized protein</fullName>
    </submittedName>
</protein>
<organism evidence="1 2">
    <name type="scientific">Zoogloea oleivorans</name>
    <dbReference type="NCBI Taxonomy" id="1552750"/>
    <lineage>
        <taxon>Bacteria</taxon>
        <taxon>Pseudomonadati</taxon>
        <taxon>Pseudomonadota</taxon>
        <taxon>Betaproteobacteria</taxon>
        <taxon>Rhodocyclales</taxon>
        <taxon>Zoogloeaceae</taxon>
        <taxon>Zoogloea</taxon>
    </lineage>
</organism>
<dbReference type="AlphaFoldDB" id="A0A6C2CR35"/>
<evidence type="ECO:0000313" key="2">
    <source>
        <dbReference type="Proteomes" id="UP000389128"/>
    </source>
</evidence>
<reference evidence="1 2" key="1">
    <citation type="submission" date="2019-01" db="EMBL/GenBank/DDBJ databases">
        <title>Zoogloea oleivorans genome sequencing and assembly.</title>
        <authorList>
            <person name="Tancsics A."/>
            <person name="Farkas M."/>
            <person name="Kriszt B."/>
            <person name="Maroti G."/>
            <person name="Horvath B."/>
        </authorList>
    </citation>
    <scope>NUCLEOTIDE SEQUENCE [LARGE SCALE GENOMIC DNA]</scope>
    <source>
        <strain evidence="1 2">Buc</strain>
    </source>
</reference>
<sequence>MKAELITRFRDIADDGTGLEMVVWRVPDPVPPSGHRFKYRLVYVESGRRVVGFDNERGKGDHKHFGDQEESYTFVDVDRLIDDFIQEVERWKSEH</sequence>
<dbReference type="OrthoDB" id="7451512at2"/>
<name>A0A6C2CR35_9RHOO</name>
<gene>
    <name evidence="1" type="ORF">ETQ85_12710</name>
</gene>
<dbReference type="InterPro" id="IPR045397">
    <property type="entry name" value="TumE-like"/>
</dbReference>
<dbReference type="Proteomes" id="UP000389128">
    <property type="component" value="Unassembled WGS sequence"/>
</dbReference>
<comment type="caution">
    <text evidence="1">The sequence shown here is derived from an EMBL/GenBank/DDBJ whole genome shotgun (WGS) entry which is preliminary data.</text>
</comment>
<proteinExistence type="predicted"/>
<dbReference type="EMBL" id="SDKK01000011">
    <property type="protein sequence ID" value="TYC56156.1"/>
    <property type="molecule type" value="Genomic_DNA"/>
</dbReference>
<evidence type="ECO:0000313" key="1">
    <source>
        <dbReference type="EMBL" id="TYC56156.1"/>
    </source>
</evidence>
<accession>A0A6C2CR35</accession>
<dbReference type="RefSeq" id="WP_148579449.1">
    <property type="nucleotide sequence ID" value="NZ_SDKK01000011.1"/>
</dbReference>